<keyword evidence="4 10" id="KW-0808">Transferase</keyword>
<keyword evidence="14" id="KW-1185">Reference proteome</keyword>
<comment type="function">
    <text evidence="10">Phosphorylation of dTMP to form dTDP in both de novo and salvage pathways of dTTP synthesis.</text>
</comment>
<dbReference type="GO" id="GO:0005524">
    <property type="term" value="F:ATP binding"/>
    <property type="evidence" value="ECO:0007669"/>
    <property type="project" value="UniProtKB-UniRule"/>
</dbReference>
<evidence type="ECO:0000256" key="10">
    <source>
        <dbReference type="HAMAP-Rule" id="MF_00165"/>
    </source>
</evidence>
<proteinExistence type="inferred from homology"/>
<evidence type="ECO:0000256" key="7">
    <source>
        <dbReference type="ARBA" id="ARBA00022777"/>
    </source>
</evidence>
<dbReference type="GO" id="GO:0004798">
    <property type="term" value="F:dTMP kinase activity"/>
    <property type="evidence" value="ECO:0007669"/>
    <property type="project" value="UniProtKB-UniRule"/>
</dbReference>
<dbReference type="HAMAP" id="MF_00165">
    <property type="entry name" value="Thymidylate_kinase"/>
    <property type="match status" value="1"/>
</dbReference>
<dbReference type="InterPro" id="IPR039430">
    <property type="entry name" value="Thymidylate_kin-like_dom"/>
</dbReference>
<dbReference type="SUPFAM" id="SSF52540">
    <property type="entry name" value="P-loop containing nucleoside triphosphate hydrolases"/>
    <property type="match status" value="1"/>
</dbReference>
<dbReference type="GO" id="GO:0005737">
    <property type="term" value="C:cytoplasm"/>
    <property type="evidence" value="ECO:0007669"/>
    <property type="project" value="TreeGrafter"/>
</dbReference>
<dbReference type="PANTHER" id="PTHR10344:SF4">
    <property type="entry name" value="UMP-CMP KINASE 2, MITOCHONDRIAL"/>
    <property type="match status" value="1"/>
</dbReference>
<keyword evidence="7 10" id="KW-0418">Kinase</keyword>
<dbReference type="NCBIfam" id="TIGR00041">
    <property type="entry name" value="DTMP_kinase"/>
    <property type="match status" value="1"/>
</dbReference>
<dbReference type="AlphaFoldDB" id="A0A9P3UY37"/>
<dbReference type="EMBL" id="BRZI01000003">
    <property type="protein sequence ID" value="GLD28877.1"/>
    <property type="molecule type" value="Genomic_DNA"/>
</dbReference>
<evidence type="ECO:0000313" key="13">
    <source>
        <dbReference type="EMBL" id="GLD28877.1"/>
    </source>
</evidence>
<dbReference type="PANTHER" id="PTHR10344">
    <property type="entry name" value="THYMIDYLATE KINASE"/>
    <property type="match status" value="1"/>
</dbReference>
<keyword evidence="8 10" id="KW-0067">ATP-binding</keyword>
<dbReference type="Proteomes" id="UP001165663">
    <property type="component" value="Unassembled WGS sequence"/>
</dbReference>
<dbReference type="Proteomes" id="UP001064782">
    <property type="component" value="Unassembled WGS sequence"/>
</dbReference>
<comment type="caution">
    <text evidence="13">The sequence shown here is derived from an EMBL/GenBank/DDBJ whole genome shotgun (WGS) entry which is preliminary data.</text>
</comment>
<dbReference type="GO" id="GO:0006227">
    <property type="term" value="P:dUDP biosynthetic process"/>
    <property type="evidence" value="ECO:0007669"/>
    <property type="project" value="TreeGrafter"/>
</dbReference>
<evidence type="ECO:0000256" key="5">
    <source>
        <dbReference type="ARBA" id="ARBA00022727"/>
    </source>
</evidence>
<dbReference type="Gene3D" id="3.40.50.300">
    <property type="entry name" value="P-loop containing nucleotide triphosphate hydrolases"/>
    <property type="match status" value="1"/>
</dbReference>
<dbReference type="GO" id="GO:0006235">
    <property type="term" value="P:dTTP biosynthetic process"/>
    <property type="evidence" value="ECO:0007669"/>
    <property type="project" value="UniProtKB-UniRule"/>
</dbReference>
<evidence type="ECO:0000256" key="6">
    <source>
        <dbReference type="ARBA" id="ARBA00022741"/>
    </source>
</evidence>
<dbReference type="RefSeq" id="WP_236981458.1">
    <property type="nucleotide sequence ID" value="NZ_BRXE01000012.1"/>
</dbReference>
<gene>
    <name evidence="10" type="primary">tmk</name>
    <name evidence="13" type="ORF">Mkiyose1413_07600</name>
    <name evidence="12" type="ORF">SRL2020028_17160</name>
</gene>
<keyword evidence="5 10" id="KW-0545">Nucleotide biosynthesis</keyword>
<feature type="domain" description="Thymidylate kinase-like" evidence="11">
    <location>
        <begin position="9"/>
        <end position="181"/>
    </location>
</feature>
<dbReference type="Pfam" id="PF02223">
    <property type="entry name" value="Thymidylate_kin"/>
    <property type="match status" value="1"/>
</dbReference>
<evidence type="ECO:0000256" key="8">
    <source>
        <dbReference type="ARBA" id="ARBA00022840"/>
    </source>
</evidence>
<evidence type="ECO:0000256" key="1">
    <source>
        <dbReference type="ARBA" id="ARBA00009776"/>
    </source>
</evidence>
<evidence type="ECO:0000313" key="12">
    <source>
        <dbReference type="EMBL" id="GLB82460.1"/>
    </source>
</evidence>
<dbReference type="EMBL" id="BRXE01000012">
    <property type="protein sequence ID" value="GLB82460.1"/>
    <property type="molecule type" value="Genomic_DNA"/>
</dbReference>
<dbReference type="CDD" id="cd01672">
    <property type="entry name" value="TMPK"/>
    <property type="match status" value="1"/>
</dbReference>
<dbReference type="InterPro" id="IPR027417">
    <property type="entry name" value="P-loop_NTPase"/>
</dbReference>
<evidence type="ECO:0000256" key="2">
    <source>
        <dbReference type="ARBA" id="ARBA00012980"/>
    </source>
</evidence>
<evidence type="ECO:0000256" key="3">
    <source>
        <dbReference type="ARBA" id="ARBA00017144"/>
    </source>
</evidence>
<protein>
    <recommendedName>
        <fullName evidence="3 10">Thymidylate kinase</fullName>
        <ecNumber evidence="2 10">2.7.4.9</ecNumber>
    </recommendedName>
    <alternativeName>
        <fullName evidence="10">dTMP kinase</fullName>
    </alternativeName>
</protein>
<accession>A0A9P3UY37</accession>
<keyword evidence="6 10" id="KW-0547">Nucleotide-binding</keyword>
<evidence type="ECO:0000256" key="4">
    <source>
        <dbReference type="ARBA" id="ARBA00022679"/>
    </source>
</evidence>
<evidence type="ECO:0000259" key="11">
    <source>
        <dbReference type="Pfam" id="PF02223"/>
    </source>
</evidence>
<comment type="catalytic activity">
    <reaction evidence="9 10">
        <text>dTMP + ATP = dTDP + ADP</text>
        <dbReference type="Rhea" id="RHEA:13517"/>
        <dbReference type="ChEBI" id="CHEBI:30616"/>
        <dbReference type="ChEBI" id="CHEBI:58369"/>
        <dbReference type="ChEBI" id="CHEBI:63528"/>
        <dbReference type="ChEBI" id="CHEBI:456216"/>
        <dbReference type="EC" id="2.7.4.9"/>
    </reaction>
</comment>
<sequence>MTPGLFVTIDGLGGAGKTTTAQLVVEELHTRALPALYTHEPSDSATGRFVREQFGSINGPALACLVAADRLDHVARVISPALEAGTIVICDRYVASSLVLQSLDGVPASYITALNSPAPRPDLAVVLEASADTAWSRIVGRGSHGRFEEHRAQSDAEHRAYAQVAADLTSQGWNMHTVDTEATAAPQVAVMIADLITETSQTLQL</sequence>
<organism evidence="13 14">
    <name type="scientific">Mycobacterium kiyosense</name>
    <dbReference type="NCBI Taxonomy" id="2871094"/>
    <lineage>
        <taxon>Bacteria</taxon>
        <taxon>Bacillati</taxon>
        <taxon>Actinomycetota</taxon>
        <taxon>Actinomycetes</taxon>
        <taxon>Mycobacteriales</taxon>
        <taxon>Mycobacteriaceae</taxon>
        <taxon>Mycobacterium</taxon>
    </lineage>
</organism>
<reference evidence="13" key="1">
    <citation type="submission" date="2022-08" db="EMBL/GenBank/DDBJ databases">
        <title>Mycobacterium kiyosense sp. nov., scotochromogenic slow-glowing species isolated from respiratory specimens.</title>
        <authorList>
            <person name="Fukano H."/>
            <person name="Kazumi Y."/>
            <person name="Sakagami N."/>
            <person name="Ato M."/>
            <person name="Mitarai S."/>
            <person name="Hoshino Y."/>
        </authorList>
    </citation>
    <scope>NUCLEOTIDE SEQUENCE</scope>
    <source>
        <strain evidence="13">1413</strain>
        <strain evidence="12">SRL2020-028</strain>
    </source>
</reference>
<dbReference type="InterPro" id="IPR018094">
    <property type="entry name" value="Thymidylate_kinase"/>
</dbReference>
<name>A0A9P3UY37_9MYCO</name>
<dbReference type="GeneID" id="83628277"/>
<dbReference type="EC" id="2.7.4.9" evidence="2 10"/>
<dbReference type="GO" id="GO:0006233">
    <property type="term" value="P:dTDP biosynthetic process"/>
    <property type="evidence" value="ECO:0007669"/>
    <property type="project" value="InterPro"/>
</dbReference>
<comment type="similarity">
    <text evidence="1 10">Belongs to the thymidylate kinase family.</text>
</comment>
<comment type="caution">
    <text evidence="10">Lacks conserved residue(s) required for the propagation of feature annotation.</text>
</comment>
<evidence type="ECO:0000313" key="14">
    <source>
        <dbReference type="Proteomes" id="UP001064782"/>
    </source>
</evidence>
<evidence type="ECO:0000256" key="9">
    <source>
        <dbReference type="ARBA" id="ARBA00048743"/>
    </source>
</evidence>